<feature type="signal peptide" evidence="1">
    <location>
        <begin position="1"/>
        <end position="28"/>
    </location>
</feature>
<name>A0ABU8MHF6_9PSEU</name>
<reference evidence="2 3" key="1">
    <citation type="submission" date="2024-03" db="EMBL/GenBank/DDBJ databases">
        <title>Actinomycetospora sp. OC33-EN08, a novel actinomycete isolated from wild orchid (Aerides multiflora).</title>
        <authorList>
            <person name="Suriyachadkun C."/>
        </authorList>
    </citation>
    <scope>NUCLEOTIDE SEQUENCE [LARGE SCALE GENOMIC DNA]</scope>
    <source>
        <strain evidence="2 3">OC33-EN08</strain>
    </source>
</reference>
<dbReference type="EMBL" id="JBBEGN010000001">
    <property type="protein sequence ID" value="MEJ2866740.1"/>
    <property type="molecule type" value="Genomic_DNA"/>
</dbReference>
<evidence type="ECO:0000313" key="3">
    <source>
        <dbReference type="Proteomes" id="UP001385809"/>
    </source>
</evidence>
<feature type="chain" id="PRO_5045766241" evidence="1">
    <location>
        <begin position="29"/>
        <end position="153"/>
    </location>
</feature>
<protein>
    <submittedName>
        <fullName evidence="2">Uncharacterized protein</fullName>
    </submittedName>
</protein>
<evidence type="ECO:0000256" key="1">
    <source>
        <dbReference type="SAM" id="SignalP"/>
    </source>
</evidence>
<evidence type="ECO:0000313" key="2">
    <source>
        <dbReference type="EMBL" id="MEJ2866740.1"/>
    </source>
</evidence>
<dbReference type="RefSeq" id="WP_337693353.1">
    <property type="nucleotide sequence ID" value="NZ_JBBEGN010000001.1"/>
</dbReference>
<accession>A0ABU8MHF6</accession>
<proteinExistence type="predicted"/>
<comment type="caution">
    <text evidence="2">The sequence shown here is derived from an EMBL/GenBank/DDBJ whole genome shotgun (WGS) entry which is preliminary data.</text>
</comment>
<dbReference type="Proteomes" id="UP001385809">
    <property type="component" value="Unassembled WGS sequence"/>
</dbReference>
<keyword evidence="3" id="KW-1185">Reference proteome</keyword>
<keyword evidence="1" id="KW-0732">Signal</keyword>
<gene>
    <name evidence="2" type="ORF">WCD74_03130</name>
</gene>
<sequence length="153" mass="16515">MTMIARRTAATLLAALAVAAPSAGVAEADPRPISDEEYFGLILLPRDEDGVEVPVRNGDQTLGHAKACWKHNFCSLRAISLTIQGRQNKQPPEGPRVVYVAHAVGGGFDLRVRVVVDTSTFTRRGTPPDGRPTGVITAYCEGMERCPDEMNRA</sequence>
<organism evidence="2 3">
    <name type="scientific">Actinomycetospora aurantiaca</name>
    <dbReference type="NCBI Taxonomy" id="3129233"/>
    <lineage>
        <taxon>Bacteria</taxon>
        <taxon>Bacillati</taxon>
        <taxon>Actinomycetota</taxon>
        <taxon>Actinomycetes</taxon>
        <taxon>Pseudonocardiales</taxon>
        <taxon>Pseudonocardiaceae</taxon>
        <taxon>Actinomycetospora</taxon>
    </lineage>
</organism>